<evidence type="ECO:0000256" key="4">
    <source>
        <dbReference type="ARBA" id="ARBA00022692"/>
    </source>
</evidence>
<name>R9I0H6_9BACT</name>
<evidence type="ECO:0000256" key="8">
    <source>
        <dbReference type="SAM" id="Phobius"/>
    </source>
</evidence>
<dbReference type="InterPro" id="IPR018480">
    <property type="entry name" value="PNAcMuramoyl-5peptid_Trfase_CS"/>
</dbReference>
<feature type="transmembrane region" description="Helical" evidence="8">
    <location>
        <begin position="85"/>
        <end position="105"/>
    </location>
</feature>
<keyword evidence="11" id="KW-1185">Reference proteome</keyword>
<evidence type="ECO:0000313" key="9">
    <source>
        <dbReference type="EMBL" id="EOS09571.1"/>
    </source>
</evidence>
<dbReference type="PATRIC" id="fig|1235788.3.peg.3776"/>
<dbReference type="OrthoDB" id="9783652at2"/>
<evidence type="ECO:0000256" key="2">
    <source>
        <dbReference type="ARBA" id="ARBA00022475"/>
    </source>
</evidence>
<evidence type="ECO:0000256" key="1">
    <source>
        <dbReference type="ARBA" id="ARBA00004651"/>
    </source>
</evidence>
<feature type="transmembrane region" description="Helical" evidence="8">
    <location>
        <begin position="50"/>
        <end position="73"/>
    </location>
</feature>
<feature type="transmembrane region" description="Helical" evidence="8">
    <location>
        <begin position="146"/>
        <end position="163"/>
    </location>
</feature>
<keyword evidence="4 8" id="KW-0812">Transmembrane</keyword>
<dbReference type="PANTHER" id="PTHR22926:SF3">
    <property type="entry name" value="UNDECAPRENYL-PHOSPHATE ALPHA-N-ACETYLGLUCOSAMINYL 1-PHOSPHATE TRANSFERASE"/>
    <property type="match status" value="1"/>
</dbReference>
<dbReference type="GO" id="GO:0044038">
    <property type="term" value="P:cell wall macromolecule biosynthetic process"/>
    <property type="evidence" value="ECO:0007669"/>
    <property type="project" value="TreeGrafter"/>
</dbReference>
<gene>
    <name evidence="9" type="ORF">C802_03684</name>
    <name evidence="10" type="ORF">E5339_18005</name>
</gene>
<keyword evidence="7" id="KW-0460">Magnesium</keyword>
<dbReference type="GeneID" id="82154314"/>
<dbReference type="AlphaFoldDB" id="R9I0H6"/>
<feature type="transmembrane region" description="Helical" evidence="8">
    <location>
        <begin position="228"/>
        <end position="249"/>
    </location>
</feature>
<feature type="transmembrane region" description="Helical" evidence="8">
    <location>
        <begin position="6"/>
        <end position="29"/>
    </location>
</feature>
<feature type="binding site" evidence="7">
    <location>
        <position position="232"/>
    </location>
    <ligand>
        <name>Mg(2+)</name>
        <dbReference type="ChEBI" id="CHEBI:18420"/>
    </ligand>
</feature>
<dbReference type="Pfam" id="PF00953">
    <property type="entry name" value="Glycos_transf_4"/>
    <property type="match status" value="1"/>
</dbReference>
<evidence type="ECO:0000256" key="3">
    <source>
        <dbReference type="ARBA" id="ARBA00022679"/>
    </source>
</evidence>
<dbReference type="STRING" id="1235788.C802_03684"/>
<keyword evidence="5 8" id="KW-1133">Transmembrane helix</keyword>
<keyword evidence="2" id="KW-1003">Cell membrane</keyword>
<dbReference type="PANTHER" id="PTHR22926">
    <property type="entry name" value="PHOSPHO-N-ACETYLMURAMOYL-PENTAPEPTIDE-TRANSFERASE"/>
    <property type="match status" value="1"/>
</dbReference>
<feature type="transmembrane region" description="Helical" evidence="8">
    <location>
        <begin position="336"/>
        <end position="360"/>
    </location>
</feature>
<comment type="cofactor">
    <cofactor evidence="7">
        <name>Mg(2+)</name>
        <dbReference type="ChEBI" id="CHEBI:18420"/>
    </cofactor>
</comment>
<keyword evidence="7" id="KW-0479">Metal-binding</keyword>
<feature type="transmembrane region" description="Helical" evidence="8">
    <location>
        <begin position="261"/>
        <end position="281"/>
    </location>
</feature>
<dbReference type="EMBL" id="ASSP01000022">
    <property type="protein sequence ID" value="EOS09571.1"/>
    <property type="molecule type" value="Genomic_DNA"/>
</dbReference>
<dbReference type="InterPro" id="IPR000715">
    <property type="entry name" value="Glycosyl_transferase_4"/>
</dbReference>
<proteinExistence type="predicted"/>
<feature type="transmembrane region" description="Helical" evidence="8">
    <location>
        <begin position="201"/>
        <end position="219"/>
    </location>
</feature>
<dbReference type="Proteomes" id="UP000310760">
    <property type="component" value="Unassembled WGS sequence"/>
</dbReference>
<keyword evidence="6 8" id="KW-0472">Membrane</keyword>
<accession>R9I0H6</accession>
<dbReference type="GO" id="GO:0046872">
    <property type="term" value="F:metal ion binding"/>
    <property type="evidence" value="ECO:0007669"/>
    <property type="project" value="UniProtKB-KW"/>
</dbReference>
<feature type="transmembrane region" description="Helical" evidence="8">
    <location>
        <begin position="175"/>
        <end position="195"/>
    </location>
</feature>
<dbReference type="CDD" id="cd06853">
    <property type="entry name" value="GT_WecA_like"/>
    <property type="match status" value="1"/>
</dbReference>
<dbReference type="HOGENOM" id="CLU_023982_1_1_10"/>
<feature type="binding site" evidence="7">
    <location>
        <position position="167"/>
    </location>
    <ligand>
        <name>Mg(2+)</name>
        <dbReference type="ChEBI" id="CHEBI:18420"/>
    </ligand>
</feature>
<dbReference type="EMBL" id="SRYJ01000048">
    <property type="protein sequence ID" value="TGY67979.1"/>
    <property type="molecule type" value="Genomic_DNA"/>
</dbReference>
<dbReference type="RefSeq" id="WP_016277959.1">
    <property type="nucleotide sequence ID" value="NZ_CAJUNV010000006.1"/>
</dbReference>
<dbReference type="GO" id="GO:0071555">
    <property type="term" value="P:cell wall organization"/>
    <property type="evidence" value="ECO:0007669"/>
    <property type="project" value="TreeGrafter"/>
</dbReference>
<dbReference type="Proteomes" id="UP000014200">
    <property type="component" value="Unassembled WGS sequence"/>
</dbReference>
<dbReference type="GO" id="GO:0005886">
    <property type="term" value="C:plasma membrane"/>
    <property type="evidence" value="ECO:0007669"/>
    <property type="project" value="UniProtKB-SubCell"/>
</dbReference>
<evidence type="ECO:0000256" key="6">
    <source>
        <dbReference type="ARBA" id="ARBA00023136"/>
    </source>
</evidence>
<feature type="transmembrane region" description="Helical" evidence="8">
    <location>
        <begin position="311"/>
        <end position="330"/>
    </location>
</feature>
<evidence type="ECO:0000313" key="11">
    <source>
        <dbReference type="Proteomes" id="UP000014200"/>
    </source>
</evidence>
<evidence type="ECO:0000313" key="12">
    <source>
        <dbReference type="Proteomes" id="UP000310760"/>
    </source>
</evidence>
<organism evidence="9 11">
    <name type="scientific">Phocaeicola sartorii</name>
    <dbReference type="NCBI Taxonomy" id="671267"/>
    <lineage>
        <taxon>Bacteria</taxon>
        <taxon>Pseudomonadati</taxon>
        <taxon>Bacteroidota</taxon>
        <taxon>Bacteroidia</taxon>
        <taxon>Bacteroidales</taxon>
        <taxon>Bacteroidaceae</taxon>
        <taxon>Phocaeicola</taxon>
    </lineage>
</organism>
<keyword evidence="3 10" id="KW-0808">Transferase</keyword>
<comment type="subcellular location">
    <subcellularLocation>
        <location evidence="1">Cell membrane</location>
        <topology evidence="1">Multi-pass membrane protein</topology>
    </subcellularLocation>
</comment>
<dbReference type="PROSITE" id="PS01348">
    <property type="entry name" value="MRAY_2"/>
    <property type="match status" value="1"/>
</dbReference>
<sequence>MIYFFIVTVFVISALLASVIIPRILLVSYKKKLFDVPDARKVHTSPVPRLGGISFFPVLLVTICLAMGIRYLFHLPIEHVSPDTVFVQFMFLVAGLTMLYLIGVVDDLMGVSYLYKLVVQLLCACLFPASGLWLNSLGGLFGIYDIPFWVGVPFTLFIVVYITNAINLIDGIDGLASGLSCISMCVLGGICLWFGHYIHCMVAFAVVGILIPFWIYNVYGRVERRRKIFMGDTGSLTLGYILSFIILHLCMAEDHVARPKMLLVSFSTLIVPMFDVVRVVLSRLRDHRNPFLPDKNHIHHKFLRTGMRIRWAMAGLLMVSLFFIALNAILVRYLNITLLCGLDILLWIVMHLVLNHFIALHESRFPRKKWTRDYAAKAG</sequence>
<evidence type="ECO:0000313" key="10">
    <source>
        <dbReference type="EMBL" id="TGY67979.1"/>
    </source>
</evidence>
<protein>
    <submittedName>
        <fullName evidence="10">Undecaprenyl/decaprenyl-phosphate alpha-N-acetylglucosaminyl 1-phosphate transferase</fullName>
    </submittedName>
</protein>
<reference evidence="10 12" key="2">
    <citation type="submission" date="2019-04" db="EMBL/GenBank/DDBJ databases">
        <title>Microbes associate with the intestines of laboratory mice.</title>
        <authorList>
            <person name="Navarre W."/>
            <person name="Wong E."/>
            <person name="Huang K."/>
            <person name="Tropini C."/>
            <person name="Ng K."/>
            <person name="Yu B."/>
        </authorList>
    </citation>
    <scope>NUCLEOTIDE SEQUENCE [LARGE SCALE GENOMIC DNA]</scope>
    <source>
        <strain evidence="10 12">NM22_B1</strain>
    </source>
</reference>
<evidence type="ECO:0000256" key="5">
    <source>
        <dbReference type="ARBA" id="ARBA00022989"/>
    </source>
</evidence>
<reference evidence="9 11" key="1">
    <citation type="submission" date="2013-04" db="EMBL/GenBank/DDBJ databases">
        <title>The Genome Sequence of Bacteroides massiliensis dnLKV3.</title>
        <authorList>
            <consortium name="The Broad Institute Genomics Platform"/>
            <consortium name="The Broad Institute Genome Sequencing Center for Infectious Disease"/>
            <person name="Earl A."/>
            <person name="Xavier R."/>
            <person name="Kuhn K."/>
            <person name="Stappenbeck T."/>
            <person name="Walker B."/>
            <person name="Young S."/>
            <person name="Zeng Q."/>
            <person name="Gargeya S."/>
            <person name="Fitzgerald M."/>
            <person name="Haas B."/>
            <person name="Abouelleil A."/>
            <person name="Allen A.W."/>
            <person name="Alvarado L."/>
            <person name="Arachchi H.M."/>
            <person name="Berlin A.M."/>
            <person name="Chapman S.B."/>
            <person name="Gainer-Dewar J."/>
            <person name="Goldberg J."/>
            <person name="Griggs A."/>
            <person name="Gujja S."/>
            <person name="Hansen M."/>
            <person name="Howarth C."/>
            <person name="Imamovic A."/>
            <person name="Ireland A."/>
            <person name="Larimer J."/>
            <person name="McCowan C."/>
            <person name="Murphy C."/>
            <person name="Pearson M."/>
            <person name="Poon T.W."/>
            <person name="Priest M."/>
            <person name="Roberts A."/>
            <person name="Saif S."/>
            <person name="Shea T."/>
            <person name="Sisk P."/>
            <person name="Sykes S."/>
            <person name="Wortman J."/>
            <person name="Nusbaum C."/>
            <person name="Birren B."/>
        </authorList>
    </citation>
    <scope>NUCLEOTIDE SEQUENCE [LARGE SCALE GENOMIC DNA]</scope>
    <source>
        <strain evidence="9">DnLKV3</strain>
        <strain evidence="11">dnLKV3</strain>
    </source>
</reference>
<dbReference type="GO" id="GO:0016780">
    <property type="term" value="F:phosphotransferase activity, for other substituted phosphate groups"/>
    <property type="evidence" value="ECO:0007669"/>
    <property type="project" value="InterPro"/>
</dbReference>
<evidence type="ECO:0000256" key="7">
    <source>
        <dbReference type="PIRSR" id="PIRSR600715-1"/>
    </source>
</evidence>
<comment type="caution">
    <text evidence="9">The sequence shown here is derived from an EMBL/GenBank/DDBJ whole genome shotgun (WGS) entry which is preliminary data.</text>
</comment>
<feature type="transmembrane region" description="Helical" evidence="8">
    <location>
        <begin position="117"/>
        <end position="134"/>
    </location>
</feature>
<dbReference type="GO" id="GO:0009103">
    <property type="term" value="P:lipopolysaccharide biosynthetic process"/>
    <property type="evidence" value="ECO:0007669"/>
    <property type="project" value="TreeGrafter"/>
</dbReference>